<sequence length="876" mass="102230">MSNKSVSPFIMKIRFYDSTHRNQKKNQAHISYIAKRSGVEKHEYEVEPKDGYSDDLGTAAGHVKYAHERPGSHGLFGEGVDGSLETMKAVQSELRNHEGIVWRMVLSLREEDAQRLDMTTRKDWEEKLKASMSDAAHHMGISESNFRWVAAFHDEPGHPHVHVVFWEKSPKRTKGVLSHGEKTDLKKTFMREIYGQERLQLQQDKTLMRDYIREFSKNELIDTVNIIRDLRKFQEEIHLNLDATKDSNSSIPPRVSQFTENRIVRDIQKLAEILPSKGRMVMKFMPEEVKTKANQIASTLIKHPDLQKSLDKYNKSIEGMVRHYTMDNEKITQSIQNGYEDIQKRVAQLVIKAAMESQKNNFMTITNEKAKKTVEILSKAKGRVDSNVLMDSKLEDVLKSTTQSLRNLGFNNEEQYHYLLNWREKVQLDISHDKLLQLIKQTNFKEMADKQTTKDAQKNLDVVTSVLRLGGMSNEDIELVFQNKKIVIDEPDFKSYLARNERVLKDNQNGVLSDSEWTRICSNTNVNVENPWEVKETKEIIGRSEAIAAFRNAGLMDKDKDAGRFAFTMNLALKQLNVDDAERKEILLDWIDRNQAKVSNINGILENQEMKSLSKHTWETLCKALDMKFEYPWVTRKELNFDREKFSNAMKEFEICNRNQSLPKDEVLWTIKTYASLLEHDSDKLKENSLREFSNKFTELTEKQFEKITMGVKSRLQGIDIMRRKIEGVIDHQSQVVTNFAKTLLAAGLEKEEITKVISDWNQRSKSNIEFGTLTKAIESAWRSHEQITGWGRTTVINKEDFKNLCNHLQVQAPYMWKHEKNAERNFHSNIFSKLWNTMWFEIQKEKNSQEAKLELLKRRKQRQVSRTKDREKEQE</sequence>
<dbReference type="RefSeq" id="WP_258418360.1">
    <property type="nucleotide sequence ID" value="NZ_JAPTNG010000023.1"/>
</dbReference>
<dbReference type="Pfam" id="PF18555">
    <property type="entry name" value="MobL"/>
    <property type="match status" value="1"/>
</dbReference>
<gene>
    <name evidence="1" type="primary">mobL</name>
    <name evidence="1" type="ORF">O0535_22155</name>
</gene>
<keyword evidence="2" id="KW-1185">Reference proteome</keyword>
<dbReference type="NCBIfam" id="NF041499">
    <property type="entry name" value="MobP3"/>
    <property type="match status" value="1"/>
</dbReference>
<comment type="caution">
    <text evidence="1">The sequence shown here is derived from an EMBL/GenBank/DDBJ whole genome shotgun (WGS) entry which is preliminary data.</text>
</comment>
<name>A0ABT4I4B9_9BACL</name>
<evidence type="ECO:0000313" key="1">
    <source>
        <dbReference type="EMBL" id="MCZ0833414.1"/>
    </source>
</evidence>
<reference evidence="1" key="1">
    <citation type="submission" date="2022-09" db="EMBL/GenBank/DDBJ databases">
        <title>Genome analysis and characterization of larvicidal activity of Brevibacillus strains.</title>
        <authorList>
            <person name="Patrusheva E.V."/>
            <person name="Izotova A.O."/>
            <person name="Toshchakov S.V."/>
            <person name="Sineoky S.P."/>
        </authorList>
    </citation>
    <scope>NUCLEOTIDE SEQUENCE</scope>
    <source>
        <strain evidence="1">VKPM_B-13244</strain>
    </source>
</reference>
<protein>
    <submittedName>
        <fullName evidence="1">Relaxase MobL</fullName>
    </submittedName>
</protein>
<dbReference type="InterPro" id="IPR041073">
    <property type="entry name" value="MobL"/>
</dbReference>
<dbReference type="EMBL" id="JAPTNG010000023">
    <property type="protein sequence ID" value="MCZ0833414.1"/>
    <property type="molecule type" value="Genomic_DNA"/>
</dbReference>
<evidence type="ECO:0000313" key="2">
    <source>
        <dbReference type="Proteomes" id="UP001067708"/>
    </source>
</evidence>
<dbReference type="InterPro" id="IPR048102">
    <property type="entry name" value="MobP3"/>
</dbReference>
<proteinExistence type="predicted"/>
<accession>A0ABT4I4B9</accession>
<dbReference type="Proteomes" id="UP001067708">
    <property type="component" value="Unassembled WGS sequence"/>
</dbReference>
<organism evidence="1 2">
    <name type="scientific">Brevibacillus halotolerans</name>
    <dbReference type="NCBI Taxonomy" id="1507437"/>
    <lineage>
        <taxon>Bacteria</taxon>
        <taxon>Bacillati</taxon>
        <taxon>Bacillota</taxon>
        <taxon>Bacilli</taxon>
        <taxon>Bacillales</taxon>
        <taxon>Paenibacillaceae</taxon>
        <taxon>Brevibacillus</taxon>
    </lineage>
</organism>